<evidence type="ECO:0000313" key="10">
    <source>
        <dbReference type="Proteomes" id="UP000504638"/>
    </source>
</evidence>
<reference evidence="11" key="2">
    <citation type="submission" date="2020-04" db="EMBL/GenBank/DDBJ databases">
        <authorList>
            <consortium name="NCBI Genome Project"/>
        </authorList>
    </citation>
    <scope>NUCLEOTIDE SEQUENCE</scope>
    <source>
        <strain evidence="11">CBS 781.70</strain>
    </source>
</reference>
<dbReference type="AlphaFoldDB" id="A0A6G1G5S9"/>
<evidence type="ECO:0000256" key="5">
    <source>
        <dbReference type="ARBA" id="ARBA00023242"/>
    </source>
</evidence>
<keyword evidence="3 7" id="KW-0805">Transcription regulation</keyword>
<dbReference type="GO" id="GO:0005634">
    <property type="term" value="C:nucleus"/>
    <property type="evidence" value="ECO:0007669"/>
    <property type="project" value="UniProtKB-SubCell"/>
</dbReference>
<evidence type="ECO:0000256" key="3">
    <source>
        <dbReference type="ARBA" id="ARBA00023015"/>
    </source>
</evidence>
<proteinExistence type="inferred from homology"/>
<keyword evidence="5 7" id="KW-0539">Nucleus</keyword>
<dbReference type="EMBL" id="ML975155">
    <property type="protein sequence ID" value="KAF1813301.1"/>
    <property type="molecule type" value="Genomic_DNA"/>
</dbReference>
<evidence type="ECO:0000313" key="11">
    <source>
        <dbReference type="RefSeq" id="XP_033534932.1"/>
    </source>
</evidence>
<dbReference type="InterPro" id="IPR024943">
    <property type="entry name" value="Enhancer_polycomb"/>
</dbReference>
<keyword evidence="4 7" id="KW-0804">Transcription</keyword>
<reference evidence="11" key="3">
    <citation type="submission" date="2025-04" db="UniProtKB">
        <authorList>
            <consortium name="RefSeq"/>
        </authorList>
    </citation>
    <scope>IDENTIFICATION</scope>
    <source>
        <strain evidence="11">CBS 781.70</strain>
    </source>
</reference>
<dbReference type="GO" id="GO:0035267">
    <property type="term" value="C:NuA4 histone acetyltransferase complex"/>
    <property type="evidence" value="ECO:0007669"/>
    <property type="project" value="InterPro"/>
</dbReference>
<dbReference type="OrthoDB" id="435275at2759"/>
<feature type="domain" description="Enhancer of polycomb-like N-terminal" evidence="8">
    <location>
        <begin position="8"/>
        <end position="151"/>
    </location>
</feature>
<organism evidence="9">
    <name type="scientific">Eremomyces bilateralis CBS 781.70</name>
    <dbReference type="NCBI Taxonomy" id="1392243"/>
    <lineage>
        <taxon>Eukaryota</taxon>
        <taxon>Fungi</taxon>
        <taxon>Dikarya</taxon>
        <taxon>Ascomycota</taxon>
        <taxon>Pezizomycotina</taxon>
        <taxon>Dothideomycetes</taxon>
        <taxon>Dothideomycetes incertae sedis</taxon>
        <taxon>Eremomycetales</taxon>
        <taxon>Eremomycetaceae</taxon>
        <taxon>Eremomyces</taxon>
    </lineage>
</organism>
<comment type="subcellular location">
    <subcellularLocation>
        <location evidence="1 7">Nucleus</location>
    </subcellularLocation>
</comment>
<evidence type="ECO:0000256" key="4">
    <source>
        <dbReference type="ARBA" id="ARBA00023163"/>
    </source>
</evidence>
<evidence type="ECO:0000256" key="7">
    <source>
        <dbReference type="RuleBase" id="RU361124"/>
    </source>
</evidence>
<accession>A0A6G1G5S9</accession>
<dbReference type="Pfam" id="PF10513">
    <property type="entry name" value="EPL1"/>
    <property type="match status" value="1"/>
</dbReference>
<dbReference type="InterPro" id="IPR019542">
    <property type="entry name" value="Enhancer_polycomb-like_N"/>
</dbReference>
<evidence type="ECO:0000256" key="6">
    <source>
        <dbReference type="ARBA" id="ARBA00025513"/>
    </source>
</evidence>
<reference evidence="9 11" key="1">
    <citation type="submission" date="2020-01" db="EMBL/GenBank/DDBJ databases">
        <authorList>
            <consortium name="DOE Joint Genome Institute"/>
            <person name="Haridas S."/>
            <person name="Albert R."/>
            <person name="Binder M."/>
            <person name="Bloem J."/>
            <person name="Labutti K."/>
            <person name="Salamov A."/>
            <person name="Andreopoulos B."/>
            <person name="Baker S.E."/>
            <person name="Barry K."/>
            <person name="Bills G."/>
            <person name="Bluhm B.H."/>
            <person name="Cannon C."/>
            <person name="Castanera R."/>
            <person name="Culley D.E."/>
            <person name="Daum C."/>
            <person name="Ezra D."/>
            <person name="Gonzalez J.B."/>
            <person name="Henrissat B."/>
            <person name="Kuo A."/>
            <person name="Liang C."/>
            <person name="Lipzen A."/>
            <person name="Lutzoni F."/>
            <person name="Magnuson J."/>
            <person name="Mondo S."/>
            <person name="Nolan M."/>
            <person name="Ohm R."/>
            <person name="Pangilinan J."/>
            <person name="Park H.-J."/>
            <person name="Ramirez L."/>
            <person name="Alfaro M."/>
            <person name="Sun H."/>
            <person name="Tritt A."/>
            <person name="Yoshinaga Y."/>
            <person name="Zwiers L.-H."/>
            <person name="Turgeon B.G."/>
            <person name="Goodwin S.B."/>
            <person name="Spatafora J.W."/>
            <person name="Crous P.W."/>
            <person name="Grigoriev I.V."/>
        </authorList>
    </citation>
    <scope>NUCLEOTIDE SEQUENCE</scope>
    <source>
        <strain evidence="9 11">CBS 781.70</strain>
    </source>
</reference>
<dbReference type="GeneID" id="54416871"/>
<dbReference type="RefSeq" id="XP_033534932.1">
    <property type="nucleotide sequence ID" value="XM_033676301.1"/>
</dbReference>
<sequence>MVTAQRFRQRKLSVKQSLPILRESDVDQSLDDDAARHIPRIETGVEKGEETEHHLQAVISAAQAGGTAAHIYIPTPEAVASSLQYEALYPRHFRQPATYIRFSSTVEDCVGSPYCMDEEDEAFLRELNAKKPQEEQCTEDQFEVVMSAFERVSEIRQPFASVDPNTPILSLDELEGGFDDTVDDASRPFAADIYPHWKDRRRDRENHSLMSSLKFERNADTDDGDPYVCFRRREVRQVRKTRGRDAQATERLFTFRRQYETSRYLCHLVVQFQRAKADQLAQDELIFRQRRALLEAKRSLGIKEGDMELLINQVKAPRPEAGVQRARVAGQQPSLPAAVRPMESDVIMYEDQKAKRADSIRTFVNEHKQRHQVWNEGYVDDTWRPITPPLESAALDDPEFVSLFNRILPTPPTSAEGSDS</sequence>
<name>A0A6G1G5S9_9PEZI</name>
<evidence type="ECO:0000256" key="2">
    <source>
        <dbReference type="ARBA" id="ARBA00008035"/>
    </source>
</evidence>
<evidence type="ECO:0000313" key="9">
    <source>
        <dbReference type="EMBL" id="KAF1813301.1"/>
    </source>
</evidence>
<gene>
    <name evidence="9 11" type="ORF">P152DRAFT_395394</name>
</gene>
<comment type="function">
    <text evidence="6">Component of the NuA4 histone acetyltransferase complex which is involved in transcriptional activation of selected genes principally by acetylation of nucleosomal histone H4 and H2A. The NuA4 complex is also involved in DNA repair. Involved in gene silencing by neighboring heterochromatin, blockage of the silencing spreading along the chromosome, and required for cell cycle progression through G2/M.</text>
</comment>
<evidence type="ECO:0000259" key="8">
    <source>
        <dbReference type="Pfam" id="PF10513"/>
    </source>
</evidence>
<dbReference type="GO" id="GO:0006357">
    <property type="term" value="P:regulation of transcription by RNA polymerase II"/>
    <property type="evidence" value="ECO:0007669"/>
    <property type="project" value="InterPro"/>
</dbReference>
<evidence type="ECO:0000256" key="1">
    <source>
        <dbReference type="ARBA" id="ARBA00004123"/>
    </source>
</evidence>
<dbReference type="Proteomes" id="UP000504638">
    <property type="component" value="Unplaced"/>
</dbReference>
<keyword evidence="10" id="KW-1185">Reference proteome</keyword>
<dbReference type="PANTHER" id="PTHR14898">
    <property type="entry name" value="ENHANCER OF POLYCOMB"/>
    <property type="match status" value="1"/>
</dbReference>
<protein>
    <recommendedName>
        <fullName evidence="7">Enhancer of polycomb-like protein</fullName>
    </recommendedName>
</protein>
<comment type="similarity">
    <text evidence="2 7">Belongs to the enhancer of polycomb family.</text>
</comment>
<feature type="non-terminal residue" evidence="9">
    <location>
        <position position="420"/>
    </location>
</feature>